<evidence type="ECO:0000313" key="1">
    <source>
        <dbReference type="EMBL" id="SFJ83196.1"/>
    </source>
</evidence>
<dbReference type="Proteomes" id="UP000199545">
    <property type="component" value="Unassembled WGS sequence"/>
</dbReference>
<sequence>MSIERFFVPGFELWRYTESSDELGNQVKVWSKVADLVGIMDAVTGTEQQVANAPQVTATHMFFTYADTNIREKDRIRYKCKEYNILFIDDPMNYGRFLQVSLELIR</sequence>
<name>A0A1I3UMP5_9BACL</name>
<dbReference type="EMBL" id="FORR01000025">
    <property type="protein sequence ID" value="SFJ83196.1"/>
    <property type="molecule type" value="Genomic_DNA"/>
</dbReference>
<evidence type="ECO:0000313" key="2">
    <source>
        <dbReference type="Proteomes" id="UP000199545"/>
    </source>
</evidence>
<dbReference type="InterPro" id="IPR038666">
    <property type="entry name" value="SSP1_head-tail_sf"/>
</dbReference>
<accession>A0A1I3UMP5</accession>
<reference evidence="1 2" key="1">
    <citation type="submission" date="2016-10" db="EMBL/GenBank/DDBJ databases">
        <authorList>
            <person name="de Groot N.N."/>
        </authorList>
    </citation>
    <scope>NUCLEOTIDE SEQUENCE [LARGE SCALE GENOMIC DNA]</scope>
    <source>
        <strain evidence="1 2">DSM 44778</strain>
    </source>
</reference>
<proteinExistence type="predicted"/>
<dbReference type="NCBIfam" id="TIGR01563">
    <property type="entry name" value="gp16_SPP1"/>
    <property type="match status" value="1"/>
</dbReference>
<dbReference type="Pfam" id="PF05521">
    <property type="entry name" value="Phage_HCP"/>
    <property type="match status" value="1"/>
</dbReference>
<gene>
    <name evidence="1" type="ORF">SAMN05421852_12542</name>
</gene>
<organism evidence="1 2">
    <name type="scientific">Thermoflavimicrobium dichotomicum</name>
    <dbReference type="NCBI Taxonomy" id="46223"/>
    <lineage>
        <taxon>Bacteria</taxon>
        <taxon>Bacillati</taxon>
        <taxon>Bacillota</taxon>
        <taxon>Bacilli</taxon>
        <taxon>Bacillales</taxon>
        <taxon>Thermoactinomycetaceae</taxon>
        <taxon>Thermoflavimicrobium</taxon>
    </lineage>
</organism>
<protein>
    <submittedName>
        <fullName evidence="1">Phage head-tail adaptor, putative, SPP1 family</fullName>
    </submittedName>
</protein>
<dbReference type="RefSeq" id="WP_093231547.1">
    <property type="nucleotide sequence ID" value="NZ_FORR01000025.1"/>
</dbReference>
<keyword evidence="2" id="KW-1185">Reference proteome</keyword>
<dbReference type="AlphaFoldDB" id="A0A1I3UMP5"/>
<dbReference type="Gene3D" id="2.40.10.270">
    <property type="entry name" value="Bacteriophage SPP1 head-tail adaptor protein"/>
    <property type="match status" value="1"/>
</dbReference>
<dbReference type="InterPro" id="IPR008767">
    <property type="entry name" value="Phage_SPP1_head-tail_adaptor"/>
</dbReference>
<dbReference type="STRING" id="46223.SAMN05421852_12542"/>
<dbReference type="OrthoDB" id="2049222at2"/>